<dbReference type="STRING" id="5866.A0A061DBY9"/>
<name>A0A061DBY9_BABBI</name>
<dbReference type="GO" id="GO:0006621">
    <property type="term" value="P:protein retention in ER lumen"/>
    <property type="evidence" value="ECO:0007669"/>
    <property type="project" value="TreeGrafter"/>
</dbReference>
<dbReference type="PANTHER" id="PTHR10743">
    <property type="entry name" value="PROTEIN RER1"/>
    <property type="match status" value="1"/>
</dbReference>
<dbReference type="GeneID" id="24564950"/>
<reference evidence="9" key="1">
    <citation type="journal article" date="2014" name="Nucleic Acids Res.">
        <title>The evolutionary dynamics of variant antigen genes in Babesia reveal a history of genomic innovation underlying host-parasite interaction.</title>
        <authorList>
            <person name="Jackson A.P."/>
            <person name="Otto T.D."/>
            <person name="Darby A."/>
            <person name="Ramaprasad A."/>
            <person name="Xia D."/>
            <person name="Echaide I.E."/>
            <person name="Farber M."/>
            <person name="Gahlot S."/>
            <person name="Gamble J."/>
            <person name="Gupta D."/>
            <person name="Gupta Y."/>
            <person name="Jackson L."/>
            <person name="Malandrin L."/>
            <person name="Malas T.B."/>
            <person name="Moussa E."/>
            <person name="Nair M."/>
            <person name="Reid A.J."/>
            <person name="Sanders M."/>
            <person name="Sharma J."/>
            <person name="Tracey A."/>
            <person name="Quail M.A."/>
            <person name="Weir W."/>
            <person name="Wastling J.M."/>
            <person name="Hall N."/>
            <person name="Willadsen P."/>
            <person name="Lingelbach K."/>
            <person name="Shiels B."/>
            <person name="Tait A."/>
            <person name="Berriman M."/>
            <person name="Allred D.R."/>
            <person name="Pain A."/>
        </authorList>
    </citation>
    <scope>NUCLEOTIDE SEQUENCE [LARGE SCALE GENOMIC DNA]</scope>
    <source>
        <strain evidence="9">Bond</strain>
    </source>
</reference>
<evidence type="ECO:0000256" key="7">
    <source>
        <dbReference type="SAM" id="Phobius"/>
    </source>
</evidence>
<feature type="transmembrane region" description="Helical" evidence="7">
    <location>
        <begin position="50"/>
        <end position="69"/>
    </location>
</feature>
<feature type="transmembrane region" description="Helical" evidence="7">
    <location>
        <begin position="153"/>
        <end position="170"/>
    </location>
</feature>
<evidence type="ECO:0000256" key="4">
    <source>
        <dbReference type="ARBA" id="ARBA00022989"/>
    </source>
</evidence>
<evidence type="ECO:0000256" key="1">
    <source>
        <dbReference type="ARBA" id="ARBA00004141"/>
    </source>
</evidence>
<evidence type="ECO:0000256" key="6">
    <source>
        <dbReference type="PIRNR" id="PIRNR016013"/>
    </source>
</evidence>
<gene>
    <name evidence="8" type="ORF">BBBOND_0303130</name>
</gene>
<dbReference type="Proteomes" id="UP000033188">
    <property type="component" value="Chromosome 3"/>
</dbReference>
<evidence type="ECO:0000256" key="3">
    <source>
        <dbReference type="ARBA" id="ARBA00022692"/>
    </source>
</evidence>
<dbReference type="VEuPathDB" id="PiroplasmaDB:BBBOND_0303130"/>
<keyword evidence="9" id="KW-1185">Reference proteome</keyword>
<dbReference type="OrthoDB" id="448250at2759"/>
<dbReference type="OMA" id="APFAKWR"/>
<feature type="transmembrane region" description="Helical" evidence="7">
    <location>
        <begin position="25"/>
        <end position="44"/>
    </location>
</feature>
<dbReference type="PANTHER" id="PTHR10743:SF0">
    <property type="entry name" value="PROTEIN RER1"/>
    <property type="match status" value="1"/>
</dbReference>
<protein>
    <recommendedName>
        <fullName evidence="6">Protein RER1</fullName>
    </recommendedName>
</protein>
<comment type="similarity">
    <text evidence="2 6">Belongs to the RER1 family.</text>
</comment>
<keyword evidence="4 7" id="KW-1133">Transmembrane helix</keyword>
<proteinExistence type="inferred from homology"/>
<accession>A0A061DBY9</accession>
<dbReference type="PIRSF" id="PIRSF016013">
    <property type="entry name" value="AtER_Rer1p"/>
    <property type="match status" value="1"/>
</dbReference>
<keyword evidence="5 6" id="KW-0472">Membrane</keyword>
<dbReference type="RefSeq" id="XP_012768595.1">
    <property type="nucleotide sequence ID" value="XM_012913141.1"/>
</dbReference>
<dbReference type="Pfam" id="PF03248">
    <property type="entry name" value="Rer1"/>
    <property type="match status" value="1"/>
</dbReference>
<evidence type="ECO:0000256" key="2">
    <source>
        <dbReference type="ARBA" id="ARBA00006070"/>
    </source>
</evidence>
<organism evidence="8 9">
    <name type="scientific">Babesia bigemina</name>
    <dbReference type="NCBI Taxonomy" id="5866"/>
    <lineage>
        <taxon>Eukaryota</taxon>
        <taxon>Sar</taxon>
        <taxon>Alveolata</taxon>
        <taxon>Apicomplexa</taxon>
        <taxon>Aconoidasida</taxon>
        <taxon>Piroplasmida</taxon>
        <taxon>Babesiidae</taxon>
        <taxon>Babesia</taxon>
    </lineage>
</organism>
<dbReference type="GO" id="GO:0000139">
    <property type="term" value="C:Golgi membrane"/>
    <property type="evidence" value="ECO:0007669"/>
    <property type="project" value="TreeGrafter"/>
</dbReference>
<dbReference type="InterPro" id="IPR004932">
    <property type="entry name" value="Rer1"/>
</dbReference>
<dbReference type="AlphaFoldDB" id="A0A061DBY9"/>
<keyword evidence="3 7" id="KW-0812">Transmembrane</keyword>
<evidence type="ECO:0000313" key="8">
    <source>
        <dbReference type="EMBL" id="CDR96409.1"/>
    </source>
</evidence>
<dbReference type="GO" id="GO:0005783">
    <property type="term" value="C:endoplasmic reticulum"/>
    <property type="evidence" value="ECO:0007669"/>
    <property type="project" value="GOC"/>
</dbReference>
<comment type="subcellular location">
    <subcellularLocation>
        <location evidence="1">Membrane</location>
        <topology evidence="1">Multi-pass membrane protein</topology>
    </subcellularLocation>
</comment>
<dbReference type="GO" id="GO:0006890">
    <property type="term" value="P:retrograde vesicle-mediated transport, Golgi to endoplasmic reticulum"/>
    <property type="evidence" value="ECO:0007669"/>
    <property type="project" value="TreeGrafter"/>
</dbReference>
<comment type="function">
    <text evidence="6">Involved in the retrieval of endoplasmic reticulum membrane proteins from the early Golgi compartment.</text>
</comment>
<evidence type="ECO:0000313" key="9">
    <source>
        <dbReference type="Proteomes" id="UP000033188"/>
    </source>
</evidence>
<dbReference type="EMBL" id="LK391709">
    <property type="protein sequence ID" value="CDR96409.1"/>
    <property type="molecule type" value="Genomic_DNA"/>
</dbReference>
<evidence type="ECO:0000256" key="5">
    <source>
        <dbReference type="ARBA" id="ARBA00023136"/>
    </source>
</evidence>
<sequence>MGVDSSRGGIIGFFVRMHQAYLDRLSSYVFIRWFYISFMTFIFWHHVIEYGMHYVVAYMYAVYLLNLLIRFITPLDFDDLCKAHEAEHGGTILPSNENKTANITLERMKNRENIYEFRPFLRQMNEFTFWLSATRATHAALFCSMFEFLDVPVFWPLLVFYFVLLFATTMREQLRNMIKYKYIPFDFGKKSYGTITRQRK</sequence>
<dbReference type="KEGG" id="bbig:BBBOND_0303130"/>